<protein>
    <submittedName>
        <fullName evidence="1">HNH endonuclease</fullName>
    </submittedName>
</protein>
<dbReference type="Proteomes" id="UP001597568">
    <property type="component" value="Unassembled WGS sequence"/>
</dbReference>
<keyword evidence="1" id="KW-0378">Hydrolase</keyword>
<organism evidence="1 2">
    <name type="scientific">Kurthia populi</name>
    <dbReference type="NCBI Taxonomy" id="1562132"/>
    <lineage>
        <taxon>Bacteria</taxon>
        <taxon>Bacillati</taxon>
        <taxon>Bacillota</taxon>
        <taxon>Bacilli</taxon>
        <taxon>Bacillales</taxon>
        <taxon>Caryophanaceae</taxon>
        <taxon>Kurthia</taxon>
    </lineage>
</organism>
<dbReference type="Gene3D" id="1.20.5.2050">
    <property type="match status" value="1"/>
</dbReference>
<dbReference type="RefSeq" id="WP_380147196.1">
    <property type="nucleotide sequence ID" value="NZ_JBHUOR010000033.1"/>
</dbReference>
<evidence type="ECO:0000313" key="1">
    <source>
        <dbReference type="EMBL" id="MFD2868020.1"/>
    </source>
</evidence>
<dbReference type="GO" id="GO:0004519">
    <property type="term" value="F:endonuclease activity"/>
    <property type="evidence" value="ECO:0007669"/>
    <property type="project" value="UniProtKB-KW"/>
</dbReference>
<proteinExistence type="predicted"/>
<comment type="caution">
    <text evidence="1">The sequence shown here is derived from an EMBL/GenBank/DDBJ whole genome shotgun (WGS) entry which is preliminary data.</text>
</comment>
<keyword evidence="2" id="KW-1185">Reference proteome</keyword>
<keyword evidence="1" id="KW-0540">Nuclease</keyword>
<sequence length="144" mass="15983">MSHNRIDITGEKFGKLKAISFTPGTKDKPGRWLCQCDCGKTTFATAGALRAGQRTSCGCSKSDATSKHIAKDAVDGTRRSALKSKLHVRNTSGVKGVTYLKDRKKWVAYIGFQNKTKKLGYFKDKDDAIAARKKAEQELHEPYR</sequence>
<reference evidence="2" key="1">
    <citation type="journal article" date="2019" name="Int. J. Syst. Evol. Microbiol.">
        <title>The Global Catalogue of Microorganisms (GCM) 10K type strain sequencing project: providing services to taxonomists for standard genome sequencing and annotation.</title>
        <authorList>
            <consortium name="The Broad Institute Genomics Platform"/>
            <consortium name="The Broad Institute Genome Sequencing Center for Infectious Disease"/>
            <person name="Wu L."/>
            <person name="Ma J."/>
        </authorList>
    </citation>
    <scope>NUCLEOTIDE SEQUENCE [LARGE SCALE GENOMIC DNA]</scope>
    <source>
        <strain evidence="2">KCTC 33522</strain>
    </source>
</reference>
<dbReference type="InterPro" id="IPR016177">
    <property type="entry name" value="DNA-bd_dom_sf"/>
</dbReference>
<gene>
    <name evidence="1" type="ORF">ACFSY7_05880</name>
</gene>
<keyword evidence="1" id="KW-0255">Endonuclease</keyword>
<name>A0ABW5XYG0_9BACL</name>
<accession>A0ABW5XYG0</accession>
<dbReference type="SUPFAM" id="SSF54171">
    <property type="entry name" value="DNA-binding domain"/>
    <property type="match status" value="1"/>
</dbReference>
<dbReference type="EMBL" id="JBHUOR010000033">
    <property type="protein sequence ID" value="MFD2868020.1"/>
    <property type="molecule type" value="Genomic_DNA"/>
</dbReference>
<evidence type="ECO:0000313" key="2">
    <source>
        <dbReference type="Proteomes" id="UP001597568"/>
    </source>
</evidence>